<keyword evidence="3" id="KW-0479">Metal-binding</keyword>
<keyword evidence="8" id="KW-1185">Reference proteome</keyword>
<dbReference type="PANTHER" id="PTHR46696">
    <property type="entry name" value="P450, PUTATIVE (EUROFUNG)-RELATED"/>
    <property type="match status" value="1"/>
</dbReference>
<reference evidence="7 8" key="1">
    <citation type="submission" date="2019-03" db="EMBL/GenBank/DDBJ databases">
        <title>Sequencing the genomes of 1000 actinobacteria strains.</title>
        <authorList>
            <person name="Klenk H.-P."/>
        </authorList>
    </citation>
    <scope>NUCLEOTIDE SEQUENCE [LARGE SCALE GENOMIC DNA]</scope>
    <source>
        <strain evidence="7 8">DSM 44969</strain>
    </source>
</reference>
<dbReference type="FunFam" id="1.10.630.10:FF:000018">
    <property type="entry name" value="Cytochrome P450 monooxygenase"/>
    <property type="match status" value="1"/>
</dbReference>
<evidence type="ECO:0000256" key="4">
    <source>
        <dbReference type="ARBA" id="ARBA00023002"/>
    </source>
</evidence>
<dbReference type="GO" id="GO:0020037">
    <property type="term" value="F:heme binding"/>
    <property type="evidence" value="ECO:0007669"/>
    <property type="project" value="InterPro"/>
</dbReference>
<evidence type="ECO:0000256" key="2">
    <source>
        <dbReference type="ARBA" id="ARBA00022617"/>
    </source>
</evidence>
<accession>A0A4R1HU48</accession>
<dbReference type="GO" id="GO:0005506">
    <property type="term" value="F:iron ion binding"/>
    <property type="evidence" value="ECO:0007669"/>
    <property type="project" value="InterPro"/>
</dbReference>
<sequence>MTTATAFDPMSEDYQQNPFGYYRAMRHEAPAYFIESMGVWALFRYEDVVTTLRRPELYSSRDWINNALGEFDPVPQVPSIISSDPPDHARLRRLASKAFVPGLIKKMEPGIRGLISELLDEVQDRSEFDYVSDFAANVPVNVTAQILGADKTIARNEFKRWTADLIRSGARSVLPQEELDRIHRSVNELRGYFTELIAYRRIHPGDDLVSALVQAEEDQQVLSADEVLSLTFIIQFGGAETPSHLISSALWECFGDPALLDAVKTDPDVLPLVIDETFRHVSPVRFLGRTTTQDIELHGKVIPADSVLLSYIASACRDETVFAEPDTFDINRPGLSRHLALGMGPHYCIGAVLGKMMCGLALGMTLQRMPNLRPVADDVTWLPSPWVRGLASYLVAP</sequence>
<evidence type="ECO:0000256" key="3">
    <source>
        <dbReference type="ARBA" id="ARBA00022723"/>
    </source>
</evidence>
<keyword evidence="6" id="KW-0503">Monooxygenase</keyword>
<dbReference type="GO" id="GO:0004497">
    <property type="term" value="F:monooxygenase activity"/>
    <property type="evidence" value="ECO:0007669"/>
    <property type="project" value="UniProtKB-KW"/>
</dbReference>
<protein>
    <submittedName>
        <fullName evidence="7">Cytochrome P450</fullName>
    </submittedName>
</protein>
<dbReference type="PRINTS" id="PR00359">
    <property type="entry name" value="BP450"/>
</dbReference>
<evidence type="ECO:0000256" key="6">
    <source>
        <dbReference type="ARBA" id="ARBA00023033"/>
    </source>
</evidence>
<comment type="similarity">
    <text evidence="1">Belongs to the cytochrome P450 family.</text>
</comment>
<dbReference type="EMBL" id="SMFZ01000001">
    <property type="protein sequence ID" value="TCK25778.1"/>
    <property type="molecule type" value="Genomic_DNA"/>
</dbReference>
<dbReference type="OrthoDB" id="3209493at2"/>
<keyword evidence="5" id="KW-0408">Iron</keyword>
<dbReference type="AlphaFoldDB" id="A0A4R1HU48"/>
<dbReference type="InterPro" id="IPR001128">
    <property type="entry name" value="Cyt_P450"/>
</dbReference>
<evidence type="ECO:0000256" key="5">
    <source>
        <dbReference type="ARBA" id="ARBA00023004"/>
    </source>
</evidence>
<gene>
    <name evidence="7" type="ORF">EV378_1600</name>
</gene>
<comment type="caution">
    <text evidence="7">The sequence shown here is derived from an EMBL/GenBank/DDBJ whole genome shotgun (WGS) entry which is preliminary data.</text>
</comment>
<dbReference type="SUPFAM" id="SSF48264">
    <property type="entry name" value="Cytochrome P450"/>
    <property type="match status" value="1"/>
</dbReference>
<dbReference type="Gene3D" id="1.10.630.10">
    <property type="entry name" value="Cytochrome P450"/>
    <property type="match status" value="1"/>
</dbReference>
<dbReference type="InterPro" id="IPR002397">
    <property type="entry name" value="Cyt_P450_B"/>
</dbReference>
<dbReference type="PANTHER" id="PTHR46696:SF3">
    <property type="entry name" value="PULCHERRIMINIC ACID SYNTHASE"/>
    <property type="match status" value="1"/>
</dbReference>
<dbReference type="RefSeq" id="WP_132422254.1">
    <property type="nucleotide sequence ID" value="NZ_SMFZ01000001.1"/>
</dbReference>
<dbReference type="Pfam" id="PF00067">
    <property type="entry name" value="p450"/>
    <property type="match status" value="1"/>
</dbReference>
<dbReference type="InterPro" id="IPR036396">
    <property type="entry name" value="Cyt_P450_sf"/>
</dbReference>
<keyword evidence="2" id="KW-0349">Heme</keyword>
<name>A0A4R1HU48_PSEEN</name>
<evidence type="ECO:0000313" key="7">
    <source>
        <dbReference type="EMBL" id="TCK25778.1"/>
    </source>
</evidence>
<dbReference type="Proteomes" id="UP000295560">
    <property type="component" value="Unassembled WGS sequence"/>
</dbReference>
<evidence type="ECO:0000313" key="8">
    <source>
        <dbReference type="Proteomes" id="UP000295560"/>
    </source>
</evidence>
<dbReference type="GO" id="GO:0016705">
    <property type="term" value="F:oxidoreductase activity, acting on paired donors, with incorporation or reduction of molecular oxygen"/>
    <property type="evidence" value="ECO:0007669"/>
    <property type="project" value="InterPro"/>
</dbReference>
<proteinExistence type="inferred from homology"/>
<evidence type="ECO:0000256" key="1">
    <source>
        <dbReference type="ARBA" id="ARBA00010617"/>
    </source>
</evidence>
<organism evidence="7 8">
    <name type="scientific">Pseudonocardia endophytica</name>
    <dbReference type="NCBI Taxonomy" id="401976"/>
    <lineage>
        <taxon>Bacteria</taxon>
        <taxon>Bacillati</taxon>
        <taxon>Actinomycetota</taxon>
        <taxon>Actinomycetes</taxon>
        <taxon>Pseudonocardiales</taxon>
        <taxon>Pseudonocardiaceae</taxon>
        <taxon>Pseudonocardia</taxon>
    </lineage>
</organism>
<keyword evidence="4" id="KW-0560">Oxidoreductase</keyword>